<gene>
    <name evidence="3" type="ORF">ABEB36_014384</name>
</gene>
<evidence type="ECO:0000313" key="3">
    <source>
        <dbReference type="EMBL" id="KAL1489500.1"/>
    </source>
</evidence>
<keyword evidence="4" id="KW-1185">Reference proteome</keyword>
<evidence type="ECO:0000313" key="4">
    <source>
        <dbReference type="Proteomes" id="UP001566132"/>
    </source>
</evidence>
<feature type="compositionally biased region" description="Basic and acidic residues" evidence="2">
    <location>
        <begin position="49"/>
        <end position="66"/>
    </location>
</feature>
<dbReference type="EMBL" id="JBDJPC010000012">
    <property type="protein sequence ID" value="KAL1489500.1"/>
    <property type="molecule type" value="Genomic_DNA"/>
</dbReference>
<dbReference type="Proteomes" id="UP001566132">
    <property type="component" value="Unassembled WGS sequence"/>
</dbReference>
<reference evidence="3 4" key="1">
    <citation type="submission" date="2024-05" db="EMBL/GenBank/DDBJ databases">
        <title>Genetic variation in Jamaican populations of the coffee berry borer (Hypothenemus hampei).</title>
        <authorList>
            <person name="Errbii M."/>
            <person name="Myrie A."/>
        </authorList>
    </citation>
    <scope>NUCLEOTIDE SEQUENCE [LARGE SCALE GENOMIC DNA]</scope>
    <source>
        <strain evidence="3">JA-Hopewell-2020-01-JO</strain>
        <tissue evidence="3">Whole body</tissue>
    </source>
</reference>
<keyword evidence="1" id="KW-0175">Coiled coil</keyword>
<feature type="compositionally biased region" description="Basic residues" evidence="2">
    <location>
        <begin position="95"/>
        <end position="104"/>
    </location>
</feature>
<feature type="compositionally biased region" description="Polar residues" evidence="2">
    <location>
        <begin position="12"/>
        <end position="21"/>
    </location>
</feature>
<sequence length="445" mass="50178">MSEKAVLAQAATDRQPTTVVKTASAADPRSAEDGKASGMIQKKRKKKGKASEEIPGEVERTQEPSCKKVAQSEHSNSPNRSGDTDSDQETLSGKFWKRIARKKGTQTDSTEKGEETDCDNRSAEEADVTNEYKKRGREESESPEKKKHLKRQKNKKEKTPLIEKKKSGNYGSEKDPNLITLLDVMQSQAAELERLLREAYRPKKELEDAVFSLTSSVRETKVTATRKRTTSGPIHTKETETQTGISVADIEEISMAKNKAVSENVKLQEEIAILATKVKDSERECRKLEEENNELRKRAKSLEGSKEVEGIEASRRATTRLIEQILNKQKKEKGDLEAIIDINWAPECFKTTTYQEIKETKPTTIYVIDSKVKDKAVMEKLCREHQALNRTRGVLEKGMEKLITLETTNRIKTNKTGGEVITERTYIINSEHESTTNTADYGEIK</sequence>
<comment type="caution">
    <text evidence="3">The sequence shown here is derived from an EMBL/GenBank/DDBJ whole genome shotgun (WGS) entry which is preliminary data.</text>
</comment>
<feature type="compositionally biased region" description="Basic and acidic residues" evidence="2">
    <location>
        <begin position="157"/>
        <end position="176"/>
    </location>
</feature>
<accession>A0ABD1E4L1</accession>
<feature type="compositionally biased region" description="Polar residues" evidence="2">
    <location>
        <begin position="72"/>
        <end position="81"/>
    </location>
</feature>
<feature type="compositionally biased region" description="Basic and acidic residues" evidence="2">
    <location>
        <begin position="109"/>
        <end position="144"/>
    </location>
</feature>
<feature type="compositionally biased region" description="Basic residues" evidence="2">
    <location>
        <begin position="145"/>
        <end position="156"/>
    </location>
</feature>
<proteinExistence type="predicted"/>
<name>A0ABD1E4L1_HYPHA</name>
<dbReference type="AlphaFoldDB" id="A0ABD1E4L1"/>
<feature type="region of interest" description="Disordered" evidence="2">
    <location>
        <begin position="1"/>
        <end position="176"/>
    </location>
</feature>
<evidence type="ECO:0000256" key="1">
    <source>
        <dbReference type="SAM" id="Coils"/>
    </source>
</evidence>
<evidence type="ECO:0000256" key="2">
    <source>
        <dbReference type="SAM" id="MobiDB-lite"/>
    </source>
</evidence>
<feature type="coiled-coil region" evidence="1">
    <location>
        <begin position="250"/>
        <end position="305"/>
    </location>
</feature>
<organism evidence="3 4">
    <name type="scientific">Hypothenemus hampei</name>
    <name type="common">Coffee berry borer</name>
    <dbReference type="NCBI Taxonomy" id="57062"/>
    <lineage>
        <taxon>Eukaryota</taxon>
        <taxon>Metazoa</taxon>
        <taxon>Ecdysozoa</taxon>
        <taxon>Arthropoda</taxon>
        <taxon>Hexapoda</taxon>
        <taxon>Insecta</taxon>
        <taxon>Pterygota</taxon>
        <taxon>Neoptera</taxon>
        <taxon>Endopterygota</taxon>
        <taxon>Coleoptera</taxon>
        <taxon>Polyphaga</taxon>
        <taxon>Cucujiformia</taxon>
        <taxon>Curculionidae</taxon>
        <taxon>Scolytinae</taxon>
        <taxon>Hypothenemus</taxon>
    </lineage>
</organism>
<protein>
    <submittedName>
        <fullName evidence="3">Uncharacterized protein</fullName>
    </submittedName>
</protein>